<dbReference type="GO" id="GO:0008270">
    <property type="term" value="F:zinc ion binding"/>
    <property type="evidence" value="ECO:0007669"/>
    <property type="project" value="TreeGrafter"/>
</dbReference>
<dbReference type="GO" id="GO:0000976">
    <property type="term" value="F:transcription cis-regulatory region binding"/>
    <property type="evidence" value="ECO:0007669"/>
    <property type="project" value="TreeGrafter"/>
</dbReference>
<dbReference type="EMBL" id="FRDJ01000004">
    <property type="protein sequence ID" value="SHN58920.1"/>
    <property type="molecule type" value="Genomic_DNA"/>
</dbReference>
<dbReference type="PANTHER" id="PTHR33202:SF7">
    <property type="entry name" value="FERRIC UPTAKE REGULATION PROTEIN"/>
    <property type="match status" value="1"/>
</dbReference>
<keyword evidence="7" id="KW-0479">Metal-binding</keyword>
<evidence type="ECO:0000256" key="5">
    <source>
        <dbReference type="ARBA" id="ARBA00023125"/>
    </source>
</evidence>
<keyword evidence="6" id="KW-0804">Transcription</keyword>
<dbReference type="Gene3D" id="1.10.10.10">
    <property type="entry name" value="Winged helix-like DNA-binding domain superfamily/Winged helix DNA-binding domain"/>
    <property type="match status" value="1"/>
</dbReference>
<dbReference type="GO" id="GO:0045892">
    <property type="term" value="P:negative regulation of DNA-templated transcription"/>
    <property type="evidence" value="ECO:0007669"/>
    <property type="project" value="TreeGrafter"/>
</dbReference>
<keyword evidence="10" id="KW-1185">Reference proteome</keyword>
<proteinExistence type="inferred from homology"/>
<dbReference type="Gene3D" id="3.30.1490.190">
    <property type="match status" value="1"/>
</dbReference>
<dbReference type="AlphaFoldDB" id="A0A1M7SKB4"/>
<dbReference type="STRING" id="1121883.SAMN02745226_00990"/>
<evidence type="ECO:0000256" key="2">
    <source>
        <dbReference type="ARBA" id="ARBA00022491"/>
    </source>
</evidence>
<name>A0A1M7SKB4_FERGO</name>
<comment type="cofactor">
    <cofactor evidence="7">
        <name>Zn(2+)</name>
        <dbReference type="ChEBI" id="CHEBI:29105"/>
    </cofactor>
    <text evidence="7">Binds 1 zinc ion per subunit.</text>
</comment>
<evidence type="ECO:0000256" key="8">
    <source>
        <dbReference type="PIRSR" id="PIRSR602481-2"/>
    </source>
</evidence>
<dbReference type="InterPro" id="IPR002481">
    <property type="entry name" value="FUR"/>
</dbReference>
<feature type="binding site" evidence="8">
    <location>
        <position position="111"/>
    </location>
    <ligand>
        <name>Fe cation</name>
        <dbReference type="ChEBI" id="CHEBI:24875"/>
    </ligand>
</feature>
<evidence type="ECO:0000313" key="10">
    <source>
        <dbReference type="Proteomes" id="UP000184207"/>
    </source>
</evidence>
<keyword evidence="5" id="KW-0238">DNA-binding</keyword>
<keyword evidence="2" id="KW-0678">Repressor</keyword>
<keyword evidence="8" id="KW-0408">Iron</keyword>
<reference evidence="10" key="1">
    <citation type="submission" date="2016-12" db="EMBL/GenBank/DDBJ databases">
        <authorList>
            <person name="Varghese N."/>
            <person name="Submissions S."/>
        </authorList>
    </citation>
    <scope>NUCLEOTIDE SEQUENCE [LARGE SCALE GENOMIC DNA]</scope>
    <source>
        <strain evidence="10">DSM 13020</strain>
    </source>
</reference>
<comment type="similarity">
    <text evidence="1">Belongs to the Fur family.</text>
</comment>
<dbReference type="SUPFAM" id="SSF46785">
    <property type="entry name" value="Winged helix' DNA-binding domain"/>
    <property type="match status" value="1"/>
</dbReference>
<dbReference type="InterPro" id="IPR043135">
    <property type="entry name" value="Fur_C"/>
</dbReference>
<evidence type="ECO:0000256" key="4">
    <source>
        <dbReference type="ARBA" id="ARBA00023015"/>
    </source>
</evidence>
<keyword evidence="3 7" id="KW-0862">Zinc</keyword>
<evidence type="ECO:0000256" key="1">
    <source>
        <dbReference type="ARBA" id="ARBA00007957"/>
    </source>
</evidence>
<dbReference type="GO" id="GO:0003700">
    <property type="term" value="F:DNA-binding transcription factor activity"/>
    <property type="evidence" value="ECO:0007669"/>
    <property type="project" value="InterPro"/>
</dbReference>
<accession>A0A1M7SKB4</accession>
<protein>
    <submittedName>
        <fullName evidence="9">Fur family transcriptional regulator, ferric uptake regulator</fullName>
    </submittedName>
</protein>
<feature type="binding site" evidence="8">
    <location>
        <position position="94"/>
    </location>
    <ligand>
        <name>Fe cation</name>
        <dbReference type="ChEBI" id="CHEBI:24875"/>
    </ligand>
</feature>
<sequence length="127" mass="15148">MFRKMVRMTKNKEKVFNEIMNSSVPLTAYEVSRALPGMSLTTVYRALDYLSKNGYIKSFSLGEFTYYYSAATHRHFFRCSKCGRLFPIEDCYMEDYEREISKRYGFEIEEHFILFSGLCQECREKLE</sequence>
<gene>
    <name evidence="9" type="ORF">SAMN02745226_00990</name>
</gene>
<feature type="binding site" evidence="7">
    <location>
        <position position="119"/>
    </location>
    <ligand>
        <name>Zn(2+)</name>
        <dbReference type="ChEBI" id="CHEBI:29105"/>
    </ligand>
</feature>
<evidence type="ECO:0000313" key="9">
    <source>
        <dbReference type="EMBL" id="SHN58920.1"/>
    </source>
</evidence>
<comment type="cofactor">
    <cofactor evidence="8">
        <name>Mn(2+)</name>
        <dbReference type="ChEBI" id="CHEBI:29035"/>
    </cofactor>
    <cofactor evidence="8">
        <name>Fe(2+)</name>
        <dbReference type="ChEBI" id="CHEBI:29033"/>
    </cofactor>
    <text evidence="8">Binds 1 Mn(2+) or Fe(2+) ion per subunit.</text>
</comment>
<dbReference type="Pfam" id="PF01475">
    <property type="entry name" value="FUR"/>
    <property type="match status" value="1"/>
</dbReference>
<organism evidence="9 10">
    <name type="scientific">Fervidobacterium gondwanense DSM 13020</name>
    <dbReference type="NCBI Taxonomy" id="1121883"/>
    <lineage>
        <taxon>Bacteria</taxon>
        <taxon>Thermotogati</taxon>
        <taxon>Thermotogota</taxon>
        <taxon>Thermotogae</taxon>
        <taxon>Thermotogales</taxon>
        <taxon>Fervidobacteriaceae</taxon>
        <taxon>Fervidobacterium</taxon>
    </lineage>
</organism>
<evidence type="ECO:0000256" key="7">
    <source>
        <dbReference type="PIRSR" id="PIRSR602481-1"/>
    </source>
</evidence>
<feature type="binding site" evidence="7">
    <location>
        <position position="122"/>
    </location>
    <ligand>
        <name>Zn(2+)</name>
        <dbReference type="ChEBI" id="CHEBI:29105"/>
    </ligand>
</feature>
<feature type="binding site" evidence="7">
    <location>
        <position position="82"/>
    </location>
    <ligand>
        <name>Zn(2+)</name>
        <dbReference type="ChEBI" id="CHEBI:29105"/>
    </ligand>
</feature>
<dbReference type="CDD" id="cd07153">
    <property type="entry name" value="Fur_like"/>
    <property type="match status" value="1"/>
</dbReference>
<dbReference type="InterPro" id="IPR036390">
    <property type="entry name" value="WH_DNA-bd_sf"/>
</dbReference>
<feature type="binding site" evidence="8">
    <location>
        <position position="73"/>
    </location>
    <ligand>
        <name>Fe cation</name>
        <dbReference type="ChEBI" id="CHEBI:24875"/>
    </ligand>
</feature>
<dbReference type="Proteomes" id="UP000184207">
    <property type="component" value="Unassembled WGS sequence"/>
</dbReference>
<dbReference type="PANTHER" id="PTHR33202">
    <property type="entry name" value="ZINC UPTAKE REGULATION PROTEIN"/>
    <property type="match status" value="1"/>
</dbReference>
<dbReference type="GO" id="GO:1900376">
    <property type="term" value="P:regulation of secondary metabolite biosynthetic process"/>
    <property type="evidence" value="ECO:0007669"/>
    <property type="project" value="TreeGrafter"/>
</dbReference>
<evidence type="ECO:0000256" key="6">
    <source>
        <dbReference type="ARBA" id="ARBA00023163"/>
    </source>
</evidence>
<keyword evidence="4" id="KW-0805">Transcription regulation</keyword>
<feature type="binding site" evidence="7">
    <location>
        <position position="79"/>
    </location>
    <ligand>
        <name>Zn(2+)</name>
        <dbReference type="ChEBI" id="CHEBI:29105"/>
    </ligand>
</feature>
<evidence type="ECO:0000256" key="3">
    <source>
        <dbReference type="ARBA" id="ARBA00022833"/>
    </source>
</evidence>
<dbReference type="InterPro" id="IPR036388">
    <property type="entry name" value="WH-like_DNA-bd_sf"/>
</dbReference>